<evidence type="ECO:0000256" key="2">
    <source>
        <dbReference type="ARBA" id="ARBA00004870"/>
    </source>
</evidence>
<comment type="caution">
    <text evidence="15">The sequence shown here is derived from an EMBL/GenBank/DDBJ whole genome shotgun (WGS) entry which is preliminary data.</text>
</comment>
<dbReference type="GO" id="GO:0009244">
    <property type="term" value="P:lipopolysaccharide core region biosynthetic process"/>
    <property type="evidence" value="ECO:0007669"/>
    <property type="project" value="TreeGrafter"/>
</dbReference>
<protein>
    <recommendedName>
        <fullName evidence="4 13">Tetraacyldisaccharide 4'-kinase</fullName>
        <ecNumber evidence="3 13">2.7.1.130</ecNumber>
    </recommendedName>
    <alternativeName>
        <fullName evidence="12 13">Lipid A 4'-kinase</fullName>
    </alternativeName>
</protein>
<keyword evidence="8 13" id="KW-0547">Nucleotide-binding</keyword>
<dbReference type="InterPro" id="IPR027417">
    <property type="entry name" value="P-loop_NTPase"/>
</dbReference>
<evidence type="ECO:0000313" key="16">
    <source>
        <dbReference type="Proteomes" id="UP000231292"/>
    </source>
</evidence>
<name>A0A2G9YKZ2_9BACT</name>
<keyword evidence="7 13" id="KW-0808">Transferase</keyword>
<dbReference type="GO" id="GO:0005886">
    <property type="term" value="C:plasma membrane"/>
    <property type="evidence" value="ECO:0007669"/>
    <property type="project" value="TreeGrafter"/>
</dbReference>
<feature type="transmembrane region" description="Helical" evidence="14">
    <location>
        <begin position="20"/>
        <end position="40"/>
    </location>
</feature>
<keyword evidence="14" id="KW-0472">Membrane</keyword>
<comment type="similarity">
    <text evidence="13">Belongs to the LpxK family.</text>
</comment>
<dbReference type="NCBIfam" id="TIGR00682">
    <property type="entry name" value="lpxK"/>
    <property type="match status" value="1"/>
</dbReference>
<evidence type="ECO:0000256" key="10">
    <source>
        <dbReference type="ARBA" id="ARBA00022840"/>
    </source>
</evidence>
<dbReference type="GO" id="GO:0009245">
    <property type="term" value="P:lipid A biosynthetic process"/>
    <property type="evidence" value="ECO:0007669"/>
    <property type="project" value="UniProtKB-UniRule"/>
</dbReference>
<reference evidence="15 16" key="1">
    <citation type="submission" date="2017-09" db="EMBL/GenBank/DDBJ databases">
        <title>Depth-based differentiation of microbial function through sediment-hosted aquifers and enrichment of novel symbionts in the deep terrestrial subsurface.</title>
        <authorList>
            <person name="Probst A.J."/>
            <person name="Ladd B."/>
            <person name="Jarett J.K."/>
            <person name="Geller-Mcgrath D.E."/>
            <person name="Sieber C.M."/>
            <person name="Emerson J.B."/>
            <person name="Anantharaman K."/>
            <person name="Thomas B.C."/>
            <person name="Malmstrom R."/>
            <person name="Stieglmeier M."/>
            <person name="Klingl A."/>
            <person name="Woyke T."/>
            <person name="Ryan C.M."/>
            <person name="Banfield J.F."/>
        </authorList>
    </citation>
    <scope>NUCLEOTIDE SEQUENCE [LARGE SCALE GENOMIC DNA]</scope>
    <source>
        <strain evidence="15">CG23_combo_of_CG06-09_8_20_14_all_41_10</strain>
    </source>
</reference>
<keyword evidence="10 13" id="KW-0067">ATP-binding</keyword>
<keyword evidence="14" id="KW-1133">Transmembrane helix</keyword>
<dbReference type="HAMAP" id="MF_00409">
    <property type="entry name" value="LpxK"/>
    <property type="match status" value="1"/>
</dbReference>
<dbReference type="EC" id="2.7.1.130" evidence="3 13"/>
<dbReference type="PANTHER" id="PTHR42724">
    <property type="entry name" value="TETRAACYLDISACCHARIDE 4'-KINASE"/>
    <property type="match status" value="1"/>
</dbReference>
<gene>
    <name evidence="13 15" type="primary">lpxK</name>
    <name evidence="15" type="ORF">COX41_00215</name>
</gene>
<evidence type="ECO:0000256" key="9">
    <source>
        <dbReference type="ARBA" id="ARBA00022777"/>
    </source>
</evidence>
<comment type="catalytic activity">
    <reaction evidence="13">
        <text>a lipid A disaccharide + ATP = a lipid IVA + ADP + H(+)</text>
        <dbReference type="Rhea" id="RHEA:67840"/>
        <dbReference type="ChEBI" id="CHEBI:15378"/>
        <dbReference type="ChEBI" id="CHEBI:30616"/>
        <dbReference type="ChEBI" id="CHEBI:176343"/>
        <dbReference type="ChEBI" id="CHEBI:176425"/>
        <dbReference type="ChEBI" id="CHEBI:456216"/>
        <dbReference type="EC" id="2.7.1.130"/>
    </reaction>
</comment>
<evidence type="ECO:0000256" key="7">
    <source>
        <dbReference type="ARBA" id="ARBA00022679"/>
    </source>
</evidence>
<evidence type="ECO:0000256" key="3">
    <source>
        <dbReference type="ARBA" id="ARBA00012071"/>
    </source>
</evidence>
<keyword evidence="14" id="KW-0812">Transmembrane</keyword>
<evidence type="ECO:0000256" key="4">
    <source>
        <dbReference type="ARBA" id="ARBA00016436"/>
    </source>
</evidence>
<accession>A0A2G9YKZ2</accession>
<dbReference type="SUPFAM" id="SSF52540">
    <property type="entry name" value="P-loop containing nucleoside triphosphate hydrolases"/>
    <property type="match status" value="1"/>
</dbReference>
<comment type="function">
    <text evidence="1 13">Transfers the gamma-phosphate of ATP to the 4'-position of a tetraacyldisaccharide 1-phosphate intermediate (termed DS-1-P) to form tetraacyldisaccharide 1,4'-bis-phosphate (lipid IVA).</text>
</comment>
<evidence type="ECO:0000256" key="11">
    <source>
        <dbReference type="ARBA" id="ARBA00023098"/>
    </source>
</evidence>
<evidence type="ECO:0000256" key="8">
    <source>
        <dbReference type="ARBA" id="ARBA00022741"/>
    </source>
</evidence>
<dbReference type="Proteomes" id="UP000231292">
    <property type="component" value="Unassembled WGS sequence"/>
</dbReference>
<evidence type="ECO:0000256" key="1">
    <source>
        <dbReference type="ARBA" id="ARBA00002274"/>
    </source>
</evidence>
<dbReference type="Pfam" id="PF02606">
    <property type="entry name" value="LpxK"/>
    <property type="match status" value="1"/>
</dbReference>
<dbReference type="GO" id="GO:0005524">
    <property type="term" value="F:ATP binding"/>
    <property type="evidence" value="ECO:0007669"/>
    <property type="project" value="UniProtKB-UniRule"/>
</dbReference>
<evidence type="ECO:0000256" key="14">
    <source>
        <dbReference type="SAM" id="Phobius"/>
    </source>
</evidence>
<evidence type="ECO:0000313" key="15">
    <source>
        <dbReference type="EMBL" id="PIP19910.1"/>
    </source>
</evidence>
<comment type="pathway">
    <text evidence="2 13">Glycolipid biosynthesis; lipid IV(A) biosynthesis; lipid IV(A) from (3R)-3-hydroxytetradecanoyl-[acyl-carrier-protein] and UDP-N-acetyl-alpha-D-glucosamine: step 6/6.</text>
</comment>
<feature type="binding site" evidence="13">
    <location>
        <begin position="61"/>
        <end position="68"/>
    </location>
    <ligand>
        <name>ATP</name>
        <dbReference type="ChEBI" id="CHEBI:30616"/>
    </ligand>
</feature>
<dbReference type="EMBL" id="PCRK01000006">
    <property type="protein sequence ID" value="PIP19910.1"/>
    <property type="molecule type" value="Genomic_DNA"/>
</dbReference>
<organism evidence="15 16">
    <name type="scientific">Candidatus Sherwoodlollariibacterium unditelluris</name>
    <dbReference type="NCBI Taxonomy" id="1974757"/>
    <lineage>
        <taxon>Bacteria</taxon>
        <taxon>Pseudomonadati</taxon>
        <taxon>Candidatus Omnitrophota</taxon>
        <taxon>Candidatus Sherwoodlollariibacterium</taxon>
    </lineage>
</organism>
<dbReference type="PANTHER" id="PTHR42724:SF1">
    <property type="entry name" value="TETRAACYLDISACCHARIDE 4'-KINASE, MITOCHONDRIAL-RELATED"/>
    <property type="match status" value="1"/>
</dbReference>
<keyword evidence="6 13" id="KW-0441">Lipid A biosynthesis</keyword>
<sequence>MKQYLYNLATDKNKSFFASGIKFILLLLSFAYGLIIRALIFISSLDLKRFDLRVISIGNITVGGTGKTSLVEFIARYLLARGHKIAILTRGYKRKAKDYMGDEPRMLSRNLGDVPIIVDKDRARGAKRAIREYNSDTVILDDGMQQWGIKKDLEIVTIDALNPFGNRQMLPRGILRQPLSSLRGADIFVLTKTNLTKDLNKPKSVLSKYNHRGLIVESIHNPTGFYDIKKPGELLNLSYLKGKKIALFSGIGDPDSFLKLILSLDIKVGLDLRFSDHHNYTLEELEAIVRKVSKEGLNIIVTTEKDAARFSNETLGIFGNLKLLVLRVELKIVKNEELLLARLFRLYSF</sequence>
<dbReference type="InterPro" id="IPR003758">
    <property type="entry name" value="LpxK"/>
</dbReference>
<dbReference type="UniPathway" id="UPA00359">
    <property type="reaction ID" value="UER00482"/>
</dbReference>
<keyword evidence="5 13" id="KW-0444">Lipid biosynthesis</keyword>
<dbReference type="GO" id="GO:0009029">
    <property type="term" value="F:lipid-A 4'-kinase activity"/>
    <property type="evidence" value="ECO:0007669"/>
    <property type="project" value="UniProtKB-UniRule"/>
</dbReference>
<evidence type="ECO:0000256" key="5">
    <source>
        <dbReference type="ARBA" id="ARBA00022516"/>
    </source>
</evidence>
<keyword evidence="11 13" id="KW-0443">Lipid metabolism</keyword>
<evidence type="ECO:0000256" key="6">
    <source>
        <dbReference type="ARBA" id="ARBA00022556"/>
    </source>
</evidence>
<evidence type="ECO:0000256" key="12">
    <source>
        <dbReference type="ARBA" id="ARBA00029757"/>
    </source>
</evidence>
<evidence type="ECO:0000256" key="13">
    <source>
        <dbReference type="HAMAP-Rule" id="MF_00409"/>
    </source>
</evidence>
<proteinExistence type="inferred from homology"/>
<keyword evidence="9 13" id="KW-0418">Kinase</keyword>
<dbReference type="AlphaFoldDB" id="A0A2G9YKZ2"/>